<evidence type="ECO:0000313" key="3">
    <source>
        <dbReference type="Proteomes" id="UP000824890"/>
    </source>
</evidence>
<protein>
    <recommendedName>
        <fullName evidence="4">Hydroxyproline-rich glycoprotein family protein</fullName>
    </recommendedName>
</protein>
<feature type="region of interest" description="Disordered" evidence="1">
    <location>
        <begin position="173"/>
        <end position="193"/>
    </location>
</feature>
<evidence type="ECO:0000313" key="2">
    <source>
        <dbReference type="EMBL" id="KAH0886740.1"/>
    </source>
</evidence>
<dbReference type="Gene3D" id="1.20.1270.60">
    <property type="entry name" value="Arfaptin homology (AH) domain/BAR domain"/>
    <property type="match status" value="1"/>
</dbReference>
<keyword evidence="3" id="KW-1185">Reference proteome</keyword>
<comment type="caution">
    <text evidence="2">The sequence shown here is derived from an EMBL/GenBank/DDBJ whole genome shotgun (WGS) entry which is preliminary data.</text>
</comment>
<dbReference type="CDD" id="cd07307">
    <property type="entry name" value="BAR"/>
    <property type="match status" value="1"/>
</dbReference>
<dbReference type="PANTHER" id="PTHR34119:SF20">
    <property type="entry name" value="BAR DOMAIN-CONTAINING PROTEIN"/>
    <property type="match status" value="1"/>
</dbReference>
<evidence type="ECO:0000256" key="1">
    <source>
        <dbReference type="SAM" id="MobiDB-lite"/>
    </source>
</evidence>
<dbReference type="EMBL" id="JAGKQM010000014">
    <property type="protein sequence ID" value="KAH0886740.1"/>
    <property type="molecule type" value="Genomic_DNA"/>
</dbReference>
<feature type="region of interest" description="Disordered" evidence="1">
    <location>
        <begin position="444"/>
        <end position="546"/>
    </location>
</feature>
<sequence length="665" mass="73975">MKTSLRRLRGVLHKHESKDRRDLRFLVQKDELAQASQVPIFISLQFEFEIVYDVQEMRDCYDSLLSAAAATANSAYEFSESLRELGACLLEKTALNDDEESGRVLLMLGKLQFELQKLVDKYVSFSDLRSHIFQTITIPSESLLNELRIVEEMMRLCDEKRLNVYEGMLTRQREKGRSKGGKGENFSAQQLQQAHEEYDNETTLFVFRLKSLKQGQTRSLLTQAARHHAAQLCFFKKALNSLEEVEPHVQMVTESQHIDYHFSGLEDDDEIENNEEDDSEVNDDGELSFEYRMSDKDQNADSSPSVSSQLGQSDITFPLVAGLNTAQLENKEASYGRSRSYRRDVRIESQSAPLFAENRTMPPSEKLLRMRSSLTRKFSTYALPTPVETARSPSSITILANNNMASSNPAKAITKNNWYSSPLEARGPSKVSSRPMSALKEQVLRESNKNTSSQLPRPSSDGLLYSRMGSLKRRSFSGPITNKPLPNKPLSSAPRLYSGPIPRSSVSKLPKVSTSSPTASPTFVSTPKISELHELPRPPPPSSISAKSSRVFGYSAPLVSKSQLLSKPLVSSSAAPLPIPPAITRSFSIPTSNLRATELDMSKTSVGANKLSTASPPLTPMSLSHPPPSAITEHAEHLTISKQEVTIDSLYISELFKCSDICSNV</sequence>
<dbReference type="PANTHER" id="PTHR34119">
    <property type="entry name" value="HYDROXYPROLINE-RICH GLYCOPROTEIN-LIKE"/>
    <property type="match status" value="1"/>
</dbReference>
<dbReference type="InterPro" id="IPR037488">
    <property type="entry name" value="At2g33490-like"/>
</dbReference>
<name>A0ABQ8A2J1_BRANA</name>
<gene>
    <name evidence="2" type="ORF">HID58_062836</name>
</gene>
<dbReference type="SUPFAM" id="SSF103657">
    <property type="entry name" value="BAR/IMD domain-like"/>
    <property type="match status" value="1"/>
</dbReference>
<feature type="compositionally biased region" description="Polar residues" evidence="1">
    <location>
        <begin position="504"/>
        <end position="528"/>
    </location>
</feature>
<accession>A0ABQ8A2J1</accession>
<dbReference type="Proteomes" id="UP000824890">
    <property type="component" value="Unassembled WGS sequence"/>
</dbReference>
<proteinExistence type="predicted"/>
<reference evidence="2 3" key="1">
    <citation type="submission" date="2021-05" db="EMBL/GenBank/DDBJ databases">
        <title>Genome Assembly of Synthetic Allotetraploid Brassica napus Reveals Homoeologous Exchanges between Subgenomes.</title>
        <authorList>
            <person name="Davis J.T."/>
        </authorList>
    </citation>
    <scope>NUCLEOTIDE SEQUENCE [LARGE SCALE GENOMIC DNA]</scope>
    <source>
        <strain evidence="3">cv. Da-Ae</strain>
        <tissue evidence="2">Seedling</tissue>
    </source>
</reference>
<dbReference type="InterPro" id="IPR027267">
    <property type="entry name" value="AH/BAR_dom_sf"/>
</dbReference>
<organism evidence="2 3">
    <name type="scientific">Brassica napus</name>
    <name type="common">Rape</name>
    <dbReference type="NCBI Taxonomy" id="3708"/>
    <lineage>
        <taxon>Eukaryota</taxon>
        <taxon>Viridiplantae</taxon>
        <taxon>Streptophyta</taxon>
        <taxon>Embryophyta</taxon>
        <taxon>Tracheophyta</taxon>
        <taxon>Spermatophyta</taxon>
        <taxon>Magnoliopsida</taxon>
        <taxon>eudicotyledons</taxon>
        <taxon>Gunneridae</taxon>
        <taxon>Pentapetalae</taxon>
        <taxon>rosids</taxon>
        <taxon>malvids</taxon>
        <taxon>Brassicales</taxon>
        <taxon>Brassicaceae</taxon>
        <taxon>Brassiceae</taxon>
        <taxon>Brassica</taxon>
    </lineage>
</organism>
<evidence type="ECO:0008006" key="4">
    <source>
        <dbReference type="Google" id="ProtNLM"/>
    </source>
</evidence>